<protein>
    <submittedName>
        <fullName evidence="6">GAF and ANTAR domain-containing protein</fullName>
    </submittedName>
</protein>
<dbReference type="InterPro" id="IPR005561">
    <property type="entry name" value="ANTAR"/>
</dbReference>
<dbReference type="Gene3D" id="3.30.450.40">
    <property type="match status" value="1"/>
</dbReference>
<accession>A0A9X2Z1W5</accession>
<dbReference type="SUPFAM" id="SSF55781">
    <property type="entry name" value="GAF domain-like"/>
    <property type="match status" value="1"/>
</dbReference>
<keyword evidence="3" id="KW-0805">Transcription regulation</keyword>
<dbReference type="PIRSF" id="PIRSF036625">
    <property type="entry name" value="GAF_ANTAR"/>
    <property type="match status" value="1"/>
</dbReference>
<comment type="caution">
    <text evidence="6">The sequence shown here is derived from an EMBL/GenBank/DDBJ whole genome shotgun (WGS) entry which is preliminary data.</text>
</comment>
<evidence type="ECO:0000259" key="5">
    <source>
        <dbReference type="PROSITE" id="PS50921"/>
    </source>
</evidence>
<reference evidence="6" key="1">
    <citation type="submission" date="2020-07" db="EMBL/GenBank/DDBJ databases">
        <authorList>
            <person name="Pettersson B.M.F."/>
            <person name="Behra P.R.K."/>
            <person name="Ramesh M."/>
            <person name="Das S."/>
            <person name="Dasgupta S."/>
            <person name="Kirsebom L.A."/>
        </authorList>
    </citation>
    <scope>NUCLEOTIDE SEQUENCE</scope>
    <source>
        <strain evidence="6">DSM 44838</strain>
    </source>
</reference>
<keyword evidence="4" id="KW-0804">Transcription</keyword>
<evidence type="ECO:0000256" key="1">
    <source>
        <dbReference type="ARBA" id="ARBA00022679"/>
    </source>
</evidence>
<evidence type="ECO:0000313" key="7">
    <source>
        <dbReference type="Proteomes" id="UP001141629"/>
    </source>
</evidence>
<proteinExistence type="predicted"/>
<reference evidence="6" key="2">
    <citation type="journal article" date="2022" name="BMC Genomics">
        <title>Comparative genome analysis of mycobacteria focusing on tRNA and non-coding RNA.</title>
        <authorList>
            <person name="Behra P.R.K."/>
            <person name="Pettersson B.M.F."/>
            <person name="Ramesh M."/>
            <person name="Das S."/>
            <person name="Dasgupta S."/>
            <person name="Kirsebom L.A."/>
        </authorList>
    </citation>
    <scope>NUCLEOTIDE SEQUENCE</scope>
    <source>
        <strain evidence="6">DSM 44838</strain>
    </source>
</reference>
<keyword evidence="7" id="KW-1185">Reference proteome</keyword>
<dbReference type="SUPFAM" id="SSF52172">
    <property type="entry name" value="CheY-like"/>
    <property type="match status" value="1"/>
</dbReference>
<dbReference type="InterPro" id="IPR003018">
    <property type="entry name" value="GAF"/>
</dbReference>
<sequence length="244" mass="26330">MSSNRTVGDELAAVHARLAGILLTEQTVHSALQLIISLARDTLPGSVGAGVTLMRRDGRPATSAATDPEVEALDRLQHGLEEGPCLTAWATSSVVRVDDLTTEDRWPVWSPRAAAIGMRSVLSAPMEAGGTTWGAVKVYGAAPNCYDERSAEVLRRFGAQAAIFTANVQTAEATQRLSDDLTDTLHSRDVIAVARGMVMARRGMDSERAYRQLVQLARQSRIPLTELAERMVASPVRRDAAPDR</sequence>
<dbReference type="GO" id="GO:0003723">
    <property type="term" value="F:RNA binding"/>
    <property type="evidence" value="ECO:0007669"/>
    <property type="project" value="InterPro"/>
</dbReference>
<dbReference type="Proteomes" id="UP001141629">
    <property type="component" value="Unassembled WGS sequence"/>
</dbReference>
<evidence type="ECO:0000313" key="6">
    <source>
        <dbReference type="EMBL" id="MCV7421284.1"/>
    </source>
</evidence>
<keyword evidence="2" id="KW-0418">Kinase</keyword>
<dbReference type="InterPro" id="IPR011006">
    <property type="entry name" value="CheY-like_superfamily"/>
</dbReference>
<dbReference type="PROSITE" id="PS50921">
    <property type="entry name" value="ANTAR"/>
    <property type="match status" value="1"/>
</dbReference>
<dbReference type="Pfam" id="PF03861">
    <property type="entry name" value="ANTAR"/>
    <property type="match status" value="1"/>
</dbReference>
<dbReference type="SMART" id="SM00065">
    <property type="entry name" value="GAF"/>
    <property type="match status" value="1"/>
</dbReference>
<dbReference type="EMBL" id="JACKVK010000008">
    <property type="protein sequence ID" value="MCV7421284.1"/>
    <property type="molecule type" value="Genomic_DNA"/>
</dbReference>
<evidence type="ECO:0000256" key="3">
    <source>
        <dbReference type="ARBA" id="ARBA00023015"/>
    </source>
</evidence>
<evidence type="ECO:0000256" key="2">
    <source>
        <dbReference type="ARBA" id="ARBA00022777"/>
    </source>
</evidence>
<dbReference type="GO" id="GO:0016301">
    <property type="term" value="F:kinase activity"/>
    <property type="evidence" value="ECO:0007669"/>
    <property type="project" value="UniProtKB-KW"/>
</dbReference>
<dbReference type="Gene3D" id="1.10.10.10">
    <property type="entry name" value="Winged helix-like DNA-binding domain superfamily/Winged helix DNA-binding domain"/>
    <property type="match status" value="1"/>
</dbReference>
<dbReference type="Pfam" id="PF13185">
    <property type="entry name" value="GAF_2"/>
    <property type="match status" value="1"/>
</dbReference>
<evidence type="ECO:0000256" key="4">
    <source>
        <dbReference type="ARBA" id="ARBA00023163"/>
    </source>
</evidence>
<dbReference type="InterPro" id="IPR012074">
    <property type="entry name" value="GAF_ANTAR"/>
</dbReference>
<dbReference type="AlphaFoldDB" id="A0A9X2Z1W5"/>
<name>A0A9X2Z1W5_9MYCO</name>
<dbReference type="InterPro" id="IPR036388">
    <property type="entry name" value="WH-like_DNA-bd_sf"/>
</dbReference>
<dbReference type="SMART" id="SM01012">
    <property type="entry name" value="ANTAR"/>
    <property type="match status" value="1"/>
</dbReference>
<keyword evidence="1" id="KW-0808">Transferase</keyword>
<feature type="domain" description="ANTAR" evidence="5">
    <location>
        <begin position="171"/>
        <end position="232"/>
    </location>
</feature>
<dbReference type="InterPro" id="IPR029016">
    <property type="entry name" value="GAF-like_dom_sf"/>
</dbReference>
<organism evidence="6 7">
    <name type="scientific">Mycobacterium yunnanensis</name>
    <dbReference type="NCBI Taxonomy" id="368477"/>
    <lineage>
        <taxon>Bacteria</taxon>
        <taxon>Bacillati</taxon>
        <taxon>Actinomycetota</taxon>
        <taxon>Actinomycetes</taxon>
        <taxon>Mycobacteriales</taxon>
        <taxon>Mycobacteriaceae</taxon>
        <taxon>Mycobacterium</taxon>
    </lineage>
</organism>
<gene>
    <name evidence="6" type="ORF">H7K45_12095</name>
</gene>